<dbReference type="PANTHER" id="PTHR43240">
    <property type="entry name" value="1,4-DIHYDROXY-2-NAPHTHOYL-COA THIOESTERASE 1"/>
    <property type="match status" value="1"/>
</dbReference>
<dbReference type="CDD" id="cd03443">
    <property type="entry name" value="PaaI_thioesterase"/>
    <property type="match status" value="1"/>
</dbReference>
<gene>
    <name evidence="3" type="ORF">JOC77_001823</name>
</gene>
<dbReference type="RefSeq" id="WP_204541864.1">
    <property type="nucleotide sequence ID" value="NZ_JAFBFI010000006.1"/>
</dbReference>
<reference evidence="3 4" key="1">
    <citation type="submission" date="2021-01" db="EMBL/GenBank/DDBJ databases">
        <title>Genomic Encyclopedia of Type Strains, Phase IV (KMG-IV): sequencing the most valuable type-strain genomes for metagenomic binning, comparative biology and taxonomic classification.</title>
        <authorList>
            <person name="Goeker M."/>
        </authorList>
    </citation>
    <scope>NUCLEOTIDE SEQUENCE [LARGE SCALE GENOMIC DNA]</scope>
    <source>
        <strain evidence="3 4">DSM 105482</strain>
    </source>
</reference>
<feature type="domain" description="Thioesterase" evidence="2">
    <location>
        <begin position="92"/>
        <end position="165"/>
    </location>
</feature>
<dbReference type="EMBL" id="JAFBFI010000006">
    <property type="protein sequence ID" value="MBM7692393.1"/>
    <property type="molecule type" value="Genomic_DNA"/>
</dbReference>
<proteinExistence type="predicted"/>
<protein>
    <submittedName>
        <fullName evidence="3">Uncharacterized protein (TIGR00369 family)</fullName>
    </submittedName>
</protein>
<keyword evidence="4" id="KW-1185">Reference proteome</keyword>
<name>A0ABS2QIP0_9BACI</name>
<comment type="caution">
    <text evidence="3">The sequence shown here is derived from an EMBL/GenBank/DDBJ whole genome shotgun (WGS) entry which is preliminary data.</text>
</comment>
<organism evidence="3 4">
    <name type="scientific">Peribacillus deserti</name>
    <dbReference type="NCBI Taxonomy" id="673318"/>
    <lineage>
        <taxon>Bacteria</taxon>
        <taxon>Bacillati</taxon>
        <taxon>Bacillota</taxon>
        <taxon>Bacilli</taxon>
        <taxon>Bacillales</taxon>
        <taxon>Bacillaceae</taxon>
        <taxon>Peribacillus</taxon>
    </lineage>
</organism>
<dbReference type="InterPro" id="IPR003736">
    <property type="entry name" value="PAAI_dom"/>
</dbReference>
<evidence type="ECO:0000259" key="2">
    <source>
        <dbReference type="Pfam" id="PF03061"/>
    </source>
</evidence>
<accession>A0ABS2QIP0</accession>
<evidence type="ECO:0000313" key="4">
    <source>
        <dbReference type="Proteomes" id="UP000823486"/>
    </source>
</evidence>
<dbReference type="Proteomes" id="UP000823486">
    <property type="component" value="Unassembled WGS sequence"/>
</dbReference>
<dbReference type="SUPFAM" id="SSF54637">
    <property type="entry name" value="Thioesterase/thiol ester dehydrase-isomerase"/>
    <property type="match status" value="1"/>
</dbReference>
<dbReference type="Pfam" id="PF03061">
    <property type="entry name" value="4HBT"/>
    <property type="match status" value="1"/>
</dbReference>
<dbReference type="InterPro" id="IPR029069">
    <property type="entry name" value="HotDog_dom_sf"/>
</dbReference>
<keyword evidence="1" id="KW-0378">Hydrolase</keyword>
<sequence length="181" mass="19999">MTRKKDSKYNGYIMMLRRDQVGTRMTELVKQIMDNGSEADQQVLEQVLTGLAQKPAKQQTYINLLFGFETEFTSDGLAMTMPVTSLVHNTLGIVHGGVITTLADTAMGTLANKMVPEGQAAVTTEIQVHFFKEAAGSRLVCKCSVLHKGRQTMVFESKVYREDGIMCGHSTGSFFIVPKKN</sequence>
<dbReference type="Gene3D" id="3.10.129.10">
    <property type="entry name" value="Hotdog Thioesterase"/>
    <property type="match status" value="1"/>
</dbReference>
<dbReference type="NCBIfam" id="TIGR00369">
    <property type="entry name" value="unchar_dom_1"/>
    <property type="match status" value="1"/>
</dbReference>
<evidence type="ECO:0000313" key="3">
    <source>
        <dbReference type="EMBL" id="MBM7692393.1"/>
    </source>
</evidence>
<dbReference type="InterPro" id="IPR006683">
    <property type="entry name" value="Thioestr_dom"/>
</dbReference>
<evidence type="ECO:0000256" key="1">
    <source>
        <dbReference type="ARBA" id="ARBA00022801"/>
    </source>
</evidence>